<gene>
    <name evidence="1" type="ORF">MTUNDRAET4_4185</name>
</gene>
<dbReference type="AlphaFoldDB" id="A0A4U8Z673"/>
<evidence type="ECO:0000313" key="1">
    <source>
        <dbReference type="EMBL" id="VFU11066.1"/>
    </source>
</evidence>
<proteinExistence type="predicted"/>
<accession>A0A4U8Z673</accession>
<dbReference type="Proteomes" id="UP000294360">
    <property type="component" value="Chromosome"/>
</dbReference>
<reference evidence="1 2" key="1">
    <citation type="submission" date="2019-03" db="EMBL/GenBank/DDBJ databases">
        <authorList>
            <person name="Kox A.R. M."/>
        </authorList>
    </citation>
    <scope>NUCLEOTIDE SEQUENCE [LARGE SCALE GENOMIC DNA]</scope>
    <source>
        <strain evidence="1">MTUNDRAET4 annotated genome</strain>
    </source>
</reference>
<protein>
    <submittedName>
        <fullName evidence="1">Uncharacterized protein</fullName>
    </submittedName>
</protein>
<organism evidence="1 2">
    <name type="scientific">Methylocella tundrae</name>
    <dbReference type="NCBI Taxonomy" id="227605"/>
    <lineage>
        <taxon>Bacteria</taxon>
        <taxon>Pseudomonadati</taxon>
        <taxon>Pseudomonadota</taxon>
        <taxon>Alphaproteobacteria</taxon>
        <taxon>Hyphomicrobiales</taxon>
        <taxon>Beijerinckiaceae</taxon>
        <taxon>Methylocella</taxon>
    </lineage>
</organism>
<dbReference type="EMBL" id="LR536450">
    <property type="protein sequence ID" value="VFU11066.1"/>
    <property type="molecule type" value="Genomic_DNA"/>
</dbReference>
<sequence>MRDLDEFSGKDIAEKTVDAGYAAPWCPLRFEADSALDGDWARFENGPNTAVPGRLRHSRFMPRWASRLTLIAAIISAETQLWRSQPSRN</sequence>
<name>A0A4U8Z673_METTU</name>
<evidence type="ECO:0000313" key="2">
    <source>
        <dbReference type="Proteomes" id="UP000294360"/>
    </source>
</evidence>
<dbReference type="KEGG" id="mtun:MTUNDRAET4_4185"/>